<comment type="caution">
    <text evidence="2">The sequence shown here is derived from an EMBL/GenBank/DDBJ whole genome shotgun (WGS) entry which is preliminary data.</text>
</comment>
<evidence type="ECO:0000313" key="3">
    <source>
        <dbReference type="Proteomes" id="UP000620550"/>
    </source>
</evidence>
<evidence type="ECO:0000313" key="2">
    <source>
        <dbReference type="EMBL" id="GHE37836.1"/>
    </source>
</evidence>
<name>A0ABQ3HXL4_9SPHI</name>
<dbReference type="Proteomes" id="UP000620550">
    <property type="component" value="Unassembled WGS sequence"/>
</dbReference>
<feature type="domain" description="CoA-binding" evidence="1">
    <location>
        <begin position="2"/>
        <end position="114"/>
    </location>
</feature>
<evidence type="ECO:0000259" key="1">
    <source>
        <dbReference type="Pfam" id="PF13380"/>
    </source>
</evidence>
<dbReference type="RefSeq" id="WP_189626656.1">
    <property type="nucleotide sequence ID" value="NZ_BNAF01000007.1"/>
</dbReference>
<organism evidence="2 3">
    <name type="scientific">Sphingobacterium griseoflavum</name>
    <dbReference type="NCBI Taxonomy" id="1474952"/>
    <lineage>
        <taxon>Bacteria</taxon>
        <taxon>Pseudomonadati</taxon>
        <taxon>Bacteroidota</taxon>
        <taxon>Sphingobacteriia</taxon>
        <taxon>Sphingobacteriales</taxon>
        <taxon>Sphingobacteriaceae</taxon>
        <taxon>Sphingobacterium</taxon>
    </lineage>
</organism>
<dbReference type="InterPro" id="IPR003781">
    <property type="entry name" value="CoA-bd"/>
</dbReference>
<dbReference type="EMBL" id="BNAF01000007">
    <property type="protein sequence ID" value="GHE37836.1"/>
    <property type="molecule type" value="Genomic_DNA"/>
</dbReference>
<protein>
    <submittedName>
        <fullName evidence="2">CoA-binding protein</fullName>
    </submittedName>
</protein>
<gene>
    <name evidence="2" type="ORF">GCM10017764_21460</name>
</gene>
<sequence length="119" mass="12987">MKKTLILGASTNPARYSYLVANKLARKGYPIVNVGRKVGAVAGVEIENAGEPHTDIDTITLYVGPQNQPPYYDYILQTKPKRVIFNPGTENEELRSKLSAAGISSIEACTLVMLNTGQY</sequence>
<dbReference type="SUPFAM" id="SSF51735">
    <property type="entry name" value="NAD(P)-binding Rossmann-fold domains"/>
    <property type="match status" value="1"/>
</dbReference>
<accession>A0ABQ3HXL4</accession>
<dbReference type="Pfam" id="PF13380">
    <property type="entry name" value="CoA_binding_2"/>
    <property type="match status" value="1"/>
</dbReference>
<reference evidence="3" key="1">
    <citation type="journal article" date="2019" name="Int. J. Syst. Evol. Microbiol.">
        <title>The Global Catalogue of Microorganisms (GCM) 10K type strain sequencing project: providing services to taxonomists for standard genome sequencing and annotation.</title>
        <authorList>
            <consortium name="The Broad Institute Genomics Platform"/>
            <consortium name="The Broad Institute Genome Sequencing Center for Infectious Disease"/>
            <person name="Wu L."/>
            <person name="Ma J."/>
        </authorList>
    </citation>
    <scope>NUCLEOTIDE SEQUENCE [LARGE SCALE GENOMIC DNA]</scope>
    <source>
        <strain evidence="3">CGMCC 1.12966</strain>
    </source>
</reference>
<dbReference type="Gene3D" id="3.40.50.720">
    <property type="entry name" value="NAD(P)-binding Rossmann-like Domain"/>
    <property type="match status" value="1"/>
</dbReference>
<proteinExistence type="predicted"/>
<keyword evidence="3" id="KW-1185">Reference proteome</keyword>
<dbReference type="InterPro" id="IPR036291">
    <property type="entry name" value="NAD(P)-bd_dom_sf"/>
</dbReference>